<dbReference type="AlphaFoldDB" id="A0A9W6LM43"/>
<feature type="transmembrane region" description="Helical" evidence="8">
    <location>
        <begin position="291"/>
        <end position="320"/>
    </location>
</feature>
<comment type="caution">
    <text evidence="10">The sequence shown here is derived from an EMBL/GenBank/DDBJ whole genome shotgun (WGS) entry which is preliminary data.</text>
</comment>
<dbReference type="PANTHER" id="PTHR43357:SF4">
    <property type="entry name" value="INNER MEMBRANE ABC TRANSPORTER PERMEASE PROTEIN YDCV"/>
    <property type="match status" value="1"/>
</dbReference>
<dbReference type="CDD" id="cd06261">
    <property type="entry name" value="TM_PBP2"/>
    <property type="match status" value="2"/>
</dbReference>
<evidence type="ECO:0000256" key="6">
    <source>
        <dbReference type="ARBA" id="ARBA00022989"/>
    </source>
</evidence>
<evidence type="ECO:0000313" key="10">
    <source>
        <dbReference type="EMBL" id="GLI55053.1"/>
    </source>
</evidence>
<dbReference type="RefSeq" id="WP_281833289.1">
    <property type="nucleotide sequence ID" value="NZ_BSDY01000002.1"/>
</dbReference>
<feature type="domain" description="ABC transmembrane type-1" evidence="9">
    <location>
        <begin position="352"/>
        <end position="547"/>
    </location>
</feature>
<dbReference type="Pfam" id="PF00528">
    <property type="entry name" value="BPD_transp_1"/>
    <property type="match status" value="2"/>
</dbReference>
<feature type="transmembrane region" description="Helical" evidence="8">
    <location>
        <begin position="423"/>
        <end position="443"/>
    </location>
</feature>
<keyword evidence="4" id="KW-0997">Cell inner membrane</keyword>
<evidence type="ECO:0000313" key="11">
    <source>
        <dbReference type="Proteomes" id="UP001144471"/>
    </source>
</evidence>
<evidence type="ECO:0000256" key="4">
    <source>
        <dbReference type="ARBA" id="ARBA00022519"/>
    </source>
</evidence>
<sequence length="554" mass="61693">MVDSKKRYENLTGFVLLILLTGYILIPALKTFNLSFSEGGKRTLLHYKNFFSVKASVATLANTILLGFSTVITCGVIGTLLAFLIGYFDFPYKGMVNKLLLIPVMVPGVIIVIAFIQLYGESGIITKSIEKFFNLTDIPFRFTGFWGILFVHAYTQYIYFYMNVSIAIKHIDYSTIEAAKNLGAKNYQIFASIIFPFIKPALIASSIITFITGIGSFSAPSLIGDRFRVLTTQILFAKSNNNLEGASVQVVLLMLAALTFLLVCRYYEKKSSFPSQVKGTSMKEVSIEIPLLKFIFITFTSILILFILLPVITIFILSFVKPGTWMVEIFPRDFSLDNYIKIFTRPSLLKPIINSVNMSALAGAMGVVLAVPCSYIIVKTKNKLRVLIEVLTMLPWALPASAIAINLINIFNKPSVLSFNKVLVGSYILLPLSYFIGILPLILRSVNISMYSLNTTYEEASKSLGASWVYTFRKITLPIIMPGIISGFLLGFVRCIGDYTSSAYLYTVSNKPISVAMVNAVFEYEIGLAMAYGVLAICFILVLSFIVNILKRRY</sequence>
<organism evidence="10 11">
    <name type="scientific">Propionigenium maris DSM 9537</name>
    <dbReference type="NCBI Taxonomy" id="1123000"/>
    <lineage>
        <taxon>Bacteria</taxon>
        <taxon>Fusobacteriati</taxon>
        <taxon>Fusobacteriota</taxon>
        <taxon>Fusobacteriia</taxon>
        <taxon>Fusobacteriales</taxon>
        <taxon>Fusobacteriaceae</taxon>
        <taxon>Propionigenium</taxon>
    </lineage>
</organism>
<evidence type="ECO:0000256" key="5">
    <source>
        <dbReference type="ARBA" id="ARBA00022692"/>
    </source>
</evidence>
<comment type="subcellular location">
    <subcellularLocation>
        <location evidence="1">Cell inner membrane</location>
        <topology evidence="1">Multi-pass membrane protein</topology>
    </subcellularLocation>
    <subcellularLocation>
        <location evidence="8">Cell membrane</location>
        <topology evidence="8">Multi-pass membrane protein</topology>
    </subcellularLocation>
</comment>
<dbReference type="PANTHER" id="PTHR43357">
    <property type="entry name" value="INNER MEMBRANE ABC TRANSPORTER PERMEASE PROTEIN YDCV"/>
    <property type="match status" value="1"/>
</dbReference>
<feature type="domain" description="ABC transmembrane type-1" evidence="9">
    <location>
        <begin position="60"/>
        <end position="264"/>
    </location>
</feature>
<evidence type="ECO:0000256" key="8">
    <source>
        <dbReference type="RuleBase" id="RU363032"/>
    </source>
</evidence>
<keyword evidence="6 8" id="KW-1133">Transmembrane helix</keyword>
<feature type="transmembrane region" description="Helical" evidence="8">
    <location>
        <begin position="526"/>
        <end position="550"/>
    </location>
</feature>
<dbReference type="InterPro" id="IPR000515">
    <property type="entry name" value="MetI-like"/>
</dbReference>
<keyword evidence="3" id="KW-1003">Cell membrane</keyword>
<dbReference type="GO" id="GO:0005886">
    <property type="term" value="C:plasma membrane"/>
    <property type="evidence" value="ECO:0007669"/>
    <property type="project" value="UniProtKB-SubCell"/>
</dbReference>
<comment type="similarity">
    <text evidence="8">Belongs to the binding-protein-dependent transport system permease family.</text>
</comment>
<feature type="transmembrane region" description="Helical" evidence="8">
    <location>
        <begin position="12"/>
        <end position="29"/>
    </location>
</feature>
<feature type="transmembrane region" description="Helical" evidence="8">
    <location>
        <begin position="140"/>
        <end position="160"/>
    </location>
</feature>
<feature type="transmembrane region" description="Helical" evidence="8">
    <location>
        <begin position="99"/>
        <end position="120"/>
    </location>
</feature>
<proteinExistence type="inferred from homology"/>
<dbReference type="Proteomes" id="UP001144471">
    <property type="component" value="Unassembled WGS sequence"/>
</dbReference>
<feature type="transmembrane region" description="Helical" evidence="8">
    <location>
        <begin position="390"/>
        <end position="411"/>
    </location>
</feature>
<keyword evidence="11" id="KW-1185">Reference proteome</keyword>
<evidence type="ECO:0000256" key="1">
    <source>
        <dbReference type="ARBA" id="ARBA00004429"/>
    </source>
</evidence>
<feature type="transmembrane region" description="Helical" evidence="8">
    <location>
        <begin position="483"/>
        <end position="506"/>
    </location>
</feature>
<dbReference type="SUPFAM" id="SSF161098">
    <property type="entry name" value="MetI-like"/>
    <property type="match status" value="2"/>
</dbReference>
<name>A0A9W6LM43_9FUSO</name>
<accession>A0A9W6LM43</accession>
<evidence type="ECO:0000259" key="9">
    <source>
        <dbReference type="PROSITE" id="PS50928"/>
    </source>
</evidence>
<dbReference type="InterPro" id="IPR035906">
    <property type="entry name" value="MetI-like_sf"/>
</dbReference>
<protein>
    <submittedName>
        <fullName evidence="10">Iron ABC transporter permease</fullName>
    </submittedName>
</protein>
<evidence type="ECO:0000256" key="2">
    <source>
        <dbReference type="ARBA" id="ARBA00022448"/>
    </source>
</evidence>
<feature type="transmembrane region" description="Helical" evidence="8">
    <location>
        <begin position="243"/>
        <end position="264"/>
    </location>
</feature>
<dbReference type="EMBL" id="BSDY01000002">
    <property type="protein sequence ID" value="GLI55053.1"/>
    <property type="molecule type" value="Genomic_DNA"/>
</dbReference>
<keyword evidence="5 8" id="KW-0812">Transmembrane</keyword>
<dbReference type="GO" id="GO:0055085">
    <property type="term" value="P:transmembrane transport"/>
    <property type="evidence" value="ECO:0007669"/>
    <property type="project" value="InterPro"/>
</dbReference>
<keyword evidence="7 8" id="KW-0472">Membrane</keyword>
<dbReference type="Gene3D" id="1.10.3720.10">
    <property type="entry name" value="MetI-like"/>
    <property type="match status" value="2"/>
</dbReference>
<keyword evidence="2 8" id="KW-0813">Transport</keyword>
<gene>
    <name evidence="10" type="ORF">PM10SUCC1_05680</name>
</gene>
<reference evidence="10" key="1">
    <citation type="submission" date="2022-12" db="EMBL/GenBank/DDBJ databases">
        <title>Reference genome sequencing for broad-spectrum identification of bacterial and archaeal isolates by mass spectrometry.</title>
        <authorList>
            <person name="Sekiguchi Y."/>
            <person name="Tourlousse D.M."/>
        </authorList>
    </citation>
    <scope>NUCLEOTIDE SEQUENCE</scope>
    <source>
        <strain evidence="10">10succ1</strain>
    </source>
</reference>
<feature type="transmembrane region" description="Helical" evidence="8">
    <location>
        <begin position="64"/>
        <end position="87"/>
    </location>
</feature>
<evidence type="ECO:0000256" key="3">
    <source>
        <dbReference type="ARBA" id="ARBA00022475"/>
    </source>
</evidence>
<evidence type="ECO:0000256" key="7">
    <source>
        <dbReference type="ARBA" id="ARBA00023136"/>
    </source>
</evidence>
<dbReference type="PROSITE" id="PS50928">
    <property type="entry name" value="ABC_TM1"/>
    <property type="match status" value="2"/>
</dbReference>
<feature type="transmembrane region" description="Helical" evidence="8">
    <location>
        <begin position="358"/>
        <end position="378"/>
    </location>
</feature>